<dbReference type="AlphaFoldDB" id="A0A7R9AZ70"/>
<reference evidence="2" key="1">
    <citation type="submission" date="2020-11" db="EMBL/GenBank/DDBJ databases">
        <authorList>
            <person name="Tran Van P."/>
        </authorList>
    </citation>
    <scope>NUCLEOTIDE SEQUENCE</scope>
</reference>
<feature type="compositionally biased region" description="Polar residues" evidence="1">
    <location>
        <begin position="16"/>
        <end position="25"/>
    </location>
</feature>
<organism evidence="2">
    <name type="scientific">Timema shepardi</name>
    <name type="common">Walking stick</name>
    <dbReference type="NCBI Taxonomy" id="629360"/>
    <lineage>
        <taxon>Eukaryota</taxon>
        <taxon>Metazoa</taxon>
        <taxon>Ecdysozoa</taxon>
        <taxon>Arthropoda</taxon>
        <taxon>Hexapoda</taxon>
        <taxon>Insecta</taxon>
        <taxon>Pterygota</taxon>
        <taxon>Neoptera</taxon>
        <taxon>Polyneoptera</taxon>
        <taxon>Phasmatodea</taxon>
        <taxon>Timematodea</taxon>
        <taxon>Timematoidea</taxon>
        <taxon>Timematidae</taxon>
        <taxon>Timema</taxon>
    </lineage>
</organism>
<protein>
    <submittedName>
        <fullName evidence="2">Uncharacterized protein</fullName>
    </submittedName>
</protein>
<gene>
    <name evidence="2" type="ORF">TSIB3V08_LOCUS6927</name>
</gene>
<sequence>MDVEELSARLSLMSPGGTTEQQDSSAVAAEGYNTNQCIYLEQLLGKSSVANCTIWILLVLIPSLYNVRSNIGISI</sequence>
<proteinExistence type="predicted"/>
<accession>A0A7R9AZ70</accession>
<dbReference type="EMBL" id="OC003114">
    <property type="protein sequence ID" value="CAD7262831.1"/>
    <property type="molecule type" value="Genomic_DNA"/>
</dbReference>
<evidence type="ECO:0000256" key="1">
    <source>
        <dbReference type="SAM" id="MobiDB-lite"/>
    </source>
</evidence>
<evidence type="ECO:0000313" key="2">
    <source>
        <dbReference type="EMBL" id="CAD7262831.1"/>
    </source>
</evidence>
<feature type="region of interest" description="Disordered" evidence="1">
    <location>
        <begin position="1"/>
        <end position="25"/>
    </location>
</feature>
<name>A0A7R9AZ70_TIMSH</name>